<dbReference type="EMBL" id="BJYG01000005">
    <property type="protein sequence ID" value="GEN62412.1"/>
    <property type="molecule type" value="Genomic_DNA"/>
</dbReference>
<gene>
    <name evidence="1" type="ORF">AOE01nite_06360</name>
</gene>
<dbReference type="AlphaFoldDB" id="A0A511XHJ5"/>
<reference evidence="1 2" key="1">
    <citation type="submission" date="2019-07" db="EMBL/GenBank/DDBJ databases">
        <title>Whole genome shotgun sequence of Acetobacter oeni NBRC 105207.</title>
        <authorList>
            <person name="Hosoyama A."/>
            <person name="Uohara A."/>
            <person name="Ohji S."/>
            <person name="Ichikawa N."/>
        </authorList>
    </citation>
    <scope>NUCLEOTIDE SEQUENCE [LARGE SCALE GENOMIC DNA]</scope>
    <source>
        <strain evidence="1 2">NBRC 105207</strain>
    </source>
</reference>
<name>A0A511XHJ5_9PROT</name>
<accession>A0A511XHJ5</accession>
<sequence>MFAGTEAVKHHAYPAGVAMTLRLPISDESYCMSMQVMTQVKNCGKPRESN</sequence>
<protein>
    <submittedName>
        <fullName evidence="1">Uncharacterized protein</fullName>
    </submittedName>
</protein>
<keyword evidence="2" id="KW-1185">Reference proteome</keyword>
<dbReference type="Proteomes" id="UP000321746">
    <property type="component" value="Unassembled WGS sequence"/>
</dbReference>
<organism evidence="1 2">
    <name type="scientific">Acetobacter oeni</name>
    <dbReference type="NCBI Taxonomy" id="304077"/>
    <lineage>
        <taxon>Bacteria</taxon>
        <taxon>Pseudomonadati</taxon>
        <taxon>Pseudomonadota</taxon>
        <taxon>Alphaproteobacteria</taxon>
        <taxon>Acetobacterales</taxon>
        <taxon>Acetobacteraceae</taxon>
        <taxon>Acetobacter</taxon>
    </lineage>
</organism>
<evidence type="ECO:0000313" key="1">
    <source>
        <dbReference type="EMBL" id="GEN62412.1"/>
    </source>
</evidence>
<evidence type="ECO:0000313" key="2">
    <source>
        <dbReference type="Proteomes" id="UP000321746"/>
    </source>
</evidence>
<proteinExistence type="predicted"/>
<comment type="caution">
    <text evidence="1">The sequence shown here is derived from an EMBL/GenBank/DDBJ whole genome shotgun (WGS) entry which is preliminary data.</text>
</comment>